<keyword evidence="3" id="KW-1185">Reference proteome</keyword>
<dbReference type="OMA" id="CITRKHY"/>
<evidence type="ECO:0000313" key="3">
    <source>
        <dbReference type="Proteomes" id="UP000242638"/>
    </source>
</evidence>
<organism evidence="2 3">
    <name type="scientific">Poecilia reticulata</name>
    <name type="common">Guppy</name>
    <name type="synonym">Acanthophacelus reticulatus</name>
    <dbReference type="NCBI Taxonomy" id="8081"/>
    <lineage>
        <taxon>Eukaryota</taxon>
        <taxon>Metazoa</taxon>
        <taxon>Chordata</taxon>
        <taxon>Craniata</taxon>
        <taxon>Vertebrata</taxon>
        <taxon>Euteleostomi</taxon>
        <taxon>Actinopterygii</taxon>
        <taxon>Neopterygii</taxon>
        <taxon>Teleostei</taxon>
        <taxon>Neoteleostei</taxon>
        <taxon>Acanthomorphata</taxon>
        <taxon>Ovalentaria</taxon>
        <taxon>Atherinomorphae</taxon>
        <taxon>Cyprinodontiformes</taxon>
        <taxon>Poeciliidae</taxon>
        <taxon>Poeciliinae</taxon>
        <taxon>Poecilia</taxon>
    </lineage>
</organism>
<feature type="domain" description="Reverse transcriptase" evidence="1">
    <location>
        <begin position="1"/>
        <end position="258"/>
    </location>
</feature>
<dbReference type="Bgee" id="ENSPREG00000003521">
    <property type="expression patterns" value="Expressed in caudal fin and 1 other cell type or tissue"/>
</dbReference>
<dbReference type="Ensembl" id="ENSPRET00000005085.1">
    <property type="protein sequence ID" value="ENSPREP00000005017.1"/>
    <property type="gene ID" value="ENSPREG00000003521.1"/>
</dbReference>
<evidence type="ECO:0000259" key="1">
    <source>
        <dbReference type="PROSITE" id="PS50878"/>
    </source>
</evidence>
<dbReference type="PROSITE" id="PS50878">
    <property type="entry name" value="RT_POL"/>
    <property type="match status" value="1"/>
</dbReference>
<accession>A0A3P9N665</accession>
<dbReference type="PANTHER" id="PTHR33332">
    <property type="entry name" value="REVERSE TRANSCRIPTASE DOMAIN-CONTAINING PROTEIN"/>
    <property type="match status" value="1"/>
</dbReference>
<reference evidence="2" key="2">
    <citation type="submission" date="2025-08" db="UniProtKB">
        <authorList>
            <consortium name="Ensembl"/>
        </authorList>
    </citation>
    <scope>IDENTIFICATION</scope>
    <source>
        <strain evidence="2">Guanapo</strain>
    </source>
</reference>
<dbReference type="CDD" id="cd01650">
    <property type="entry name" value="RT_nLTR_like"/>
    <property type="match status" value="1"/>
</dbReference>
<dbReference type="STRING" id="8081.ENSPREP00000005017"/>
<dbReference type="AlphaFoldDB" id="A0A3P9N665"/>
<dbReference type="SUPFAM" id="SSF56672">
    <property type="entry name" value="DNA/RNA polymerases"/>
    <property type="match status" value="1"/>
</dbReference>
<protein>
    <recommendedName>
        <fullName evidence="1">Reverse transcriptase domain-containing protein</fullName>
    </recommendedName>
</protein>
<evidence type="ECO:0000313" key="2">
    <source>
        <dbReference type="Ensembl" id="ENSPREP00000005017.1"/>
    </source>
</evidence>
<name>A0A3P9N665_POERE</name>
<dbReference type="Pfam" id="PF00078">
    <property type="entry name" value="RVT_1"/>
    <property type="match status" value="1"/>
</dbReference>
<reference evidence="3" key="1">
    <citation type="submission" date="2013-11" db="EMBL/GenBank/DDBJ databases">
        <title>The genomic landscape of the Guanapo guppy.</title>
        <authorList>
            <person name="Kuenstner A."/>
            <person name="Dreyer C."/>
        </authorList>
    </citation>
    <scope>NUCLEOTIDE SEQUENCE</scope>
    <source>
        <strain evidence="3">Guanapo</strain>
    </source>
</reference>
<reference evidence="2" key="3">
    <citation type="submission" date="2025-09" db="UniProtKB">
        <authorList>
            <consortium name="Ensembl"/>
        </authorList>
    </citation>
    <scope>IDENTIFICATION</scope>
    <source>
        <strain evidence="2">Guanapo</strain>
    </source>
</reference>
<dbReference type="InterPro" id="IPR043502">
    <property type="entry name" value="DNA/RNA_pol_sf"/>
</dbReference>
<dbReference type="GeneTree" id="ENSGT01060000248530"/>
<sequence length="452" mass="52746">MKIAKVIPIYKNGEKNLFANYRPISLLPQFSKILEKLFVNRLNLFIDKHNILSSSQYGFKSGNSTSMAIMDLIEQITEAVDQKQYCVSVFVDLKKAFDTINHTILLEKLNRYGIRGTALQWVSSYLENRKQFVQVNDARSELRNITCGVPQGSVLGPKLFLLYLNDLVNVSGLLKCVLFADDTTFFCLGKDIKQMMEMIQTEFIKIQTWFKLNKLSLNLNKTNYMLFSKRHKAIDLPFEVDDVEICRVNEVKFLGVIIDEKLTWKPHVNYLKTKIAKSMAVLYKVRDLFHDKALFMLYNAIIAPHLTYCIEVWGKACKTITNPIYILQKRAIRCITRKHYNHPSNALFCQLKLLKFYELVDYNILQVMYKAHKSLLPLNMQLYFVKRVSNYNLKGIEMFVKPKIRTNLKDRCTSVQGIRLWNNLESDYKNAGSKDIFKRMIKVKLLKTYTIV</sequence>
<dbReference type="InterPro" id="IPR000477">
    <property type="entry name" value="RT_dom"/>
</dbReference>
<proteinExistence type="predicted"/>
<dbReference type="Proteomes" id="UP000242638">
    <property type="component" value="Unassembled WGS sequence"/>
</dbReference>